<organism evidence="3 4">
    <name type="scientific">Erythranthe guttata</name>
    <name type="common">Yellow monkey flower</name>
    <name type="synonym">Mimulus guttatus</name>
    <dbReference type="NCBI Taxonomy" id="4155"/>
    <lineage>
        <taxon>Eukaryota</taxon>
        <taxon>Viridiplantae</taxon>
        <taxon>Streptophyta</taxon>
        <taxon>Embryophyta</taxon>
        <taxon>Tracheophyta</taxon>
        <taxon>Spermatophyta</taxon>
        <taxon>Magnoliopsida</taxon>
        <taxon>eudicotyledons</taxon>
        <taxon>Gunneridae</taxon>
        <taxon>Pentapetalae</taxon>
        <taxon>asterids</taxon>
        <taxon>lamiids</taxon>
        <taxon>Lamiales</taxon>
        <taxon>Phrymaceae</taxon>
        <taxon>Erythranthe</taxon>
    </lineage>
</organism>
<evidence type="ECO:0000313" key="4">
    <source>
        <dbReference type="Proteomes" id="UP000030748"/>
    </source>
</evidence>
<dbReference type="AlphaFoldDB" id="A0A022RG15"/>
<dbReference type="InterPro" id="IPR001623">
    <property type="entry name" value="DnaJ_domain"/>
</dbReference>
<feature type="region of interest" description="Disordered" evidence="1">
    <location>
        <begin position="276"/>
        <end position="329"/>
    </location>
</feature>
<dbReference type="InterPro" id="IPR018253">
    <property type="entry name" value="DnaJ_domain_CS"/>
</dbReference>
<dbReference type="PROSITE" id="PS00636">
    <property type="entry name" value="DNAJ_1"/>
    <property type="match status" value="1"/>
</dbReference>
<dbReference type="EMBL" id="KI630450">
    <property type="protein sequence ID" value="EYU39307.1"/>
    <property type="molecule type" value="Genomic_DNA"/>
</dbReference>
<dbReference type="Proteomes" id="UP000030748">
    <property type="component" value="Unassembled WGS sequence"/>
</dbReference>
<dbReference type="InterPro" id="IPR036869">
    <property type="entry name" value="J_dom_sf"/>
</dbReference>
<sequence length="329" mass="35862">MGTDEQQPGTKPEFRRFLTAAEYFLSVRQFDDCRTYAVRARDSDPNHPAPTQILSIASVLSAPNISSTRPDYYSVFNLPHFEPDSARIMSAFKTLAPILNPKDNPYPLSPEAFAAVLSAWSVLSNPAKKAMFDDELRRSLDAAAAAGGGGGTFWTVCPYCYYVYEYDKAFQDCSLRCANEGCRRVLHAAAIAEPPPPEVVEKGGYLCPGFVPLAVRNEEIVGEKLWGPFARKVFDNGSSGDGGGLVVDISDDETPCTEEDAENNFEKLGFQDHCSSGKRKQVESKEDSDNLDGNGGKTESRGIIGNDRACVESGSSSGVEFFERGDDDD</sequence>
<dbReference type="PANTHER" id="PTHR45496">
    <property type="entry name" value="CHAPERONE DNAJ-DOMAIN SUPERFAMILY PROTEIN"/>
    <property type="match status" value="1"/>
</dbReference>
<gene>
    <name evidence="3" type="ORF">MIMGU_mgv1a025227mg</name>
</gene>
<protein>
    <recommendedName>
        <fullName evidence="2">J domain-containing protein</fullName>
    </recommendedName>
</protein>
<evidence type="ECO:0000259" key="2">
    <source>
        <dbReference type="PROSITE" id="PS50076"/>
    </source>
</evidence>
<keyword evidence="4" id="KW-1185">Reference proteome</keyword>
<evidence type="ECO:0000313" key="3">
    <source>
        <dbReference type="EMBL" id="EYU39307.1"/>
    </source>
</evidence>
<dbReference type="STRING" id="4155.A0A022RG15"/>
<name>A0A022RG15_ERYGU</name>
<feature type="domain" description="J" evidence="2">
    <location>
        <begin position="71"/>
        <end position="136"/>
    </location>
</feature>
<feature type="non-terminal residue" evidence="3">
    <location>
        <position position="329"/>
    </location>
</feature>
<evidence type="ECO:0000256" key="1">
    <source>
        <dbReference type="SAM" id="MobiDB-lite"/>
    </source>
</evidence>
<dbReference type="eggNOG" id="ENOG502S1G6">
    <property type="taxonomic scope" value="Eukaryota"/>
</dbReference>
<dbReference type="Gene3D" id="1.10.287.110">
    <property type="entry name" value="DnaJ domain"/>
    <property type="match status" value="1"/>
</dbReference>
<dbReference type="SMART" id="SM00271">
    <property type="entry name" value="DnaJ"/>
    <property type="match status" value="1"/>
</dbReference>
<dbReference type="InterPro" id="IPR053052">
    <property type="entry name" value="Imprinting_Balance_Reg"/>
</dbReference>
<feature type="compositionally biased region" description="Low complexity" evidence="1">
    <location>
        <begin position="311"/>
        <end position="320"/>
    </location>
</feature>
<dbReference type="PROSITE" id="PS50076">
    <property type="entry name" value="DNAJ_2"/>
    <property type="match status" value="1"/>
</dbReference>
<accession>A0A022RG15</accession>
<dbReference type="Pfam" id="PF00226">
    <property type="entry name" value="DnaJ"/>
    <property type="match status" value="1"/>
</dbReference>
<proteinExistence type="predicted"/>
<reference evidence="3 4" key="1">
    <citation type="journal article" date="2013" name="Proc. Natl. Acad. Sci. U.S.A.">
        <title>Fine-scale variation in meiotic recombination in Mimulus inferred from population shotgun sequencing.</title>
        <authorList>
            <person name="Hellsten U."/>
            <person name="Wright K.M."/>
            <person name="Jenkins J."/>
            <person name="Shu S."/>
            <person name="Yuan Y."/>
            <person name="Wessler S.R."/>
            <person name="Schmutz J."/>
            <person name="Willis J.H."/>
            <person name="Rokhsar D.S."/>
        </authorList>
    </citation>
    <scope>NUCLEOTIDE SEQUENCE [LARGE SCALE GENOMIC DNA]</scope>
    <source>
        <strain evidence="4">cv. DUN x IM62</strain>
    </source>
</reference>
<dbReference type="SUPFAM" id="SSF46565">
    <property type="entry name" value="Chaperone J-domain"/>
    <property type="match status" value="1"/>
</dbReference>
<dbReference type="PANTHER" id="PTHR45496:SF12">
    <property type="entry name" value="J DOMAIN-CONTAINING PROTEIN"/>
    <property type="match status" value="1"/>
</dbReference>